<dbReference type="Pfam" id="PF16178">
    <property type="entry name" value="Anoct_dimer"/>
    <property type="match status" value="1"/>
</dbReference>
<organism evidence="12 13">
    <name type="scientific">Plectus sambesii</name>
    <dbReference type="NCBI Taxonomy" id="2011161"/>
    <lineage>
        <taxon>Eukaryota</taxon>
        <taxon>Metazoa</taxon>
        <taxon>Ecdysozoa</taxon>
        <taxon>Nematoda</taxon>
        <taxon>Chromadorea</taxon>
        <taxon>Plectida</taxon>
        <taxon>Plectina</taxon>
        <taxon>Plectoidea</taxon>
        <taxon>Plectidae</taxon>
        <taxon>Plectus</taxon>
    </lineage>
</organism>
<accession>A0A914VAK8</accession>
<feature type="domain" description="Anoctamin dimerisation" evidence="11">
    <location>
        <begin position="51"/>
        <end position="291"/>
    </location>
</feature>
<dbReference type="Pfam" id="PF04547">
    <property type="entry name" value="Anoctamin"/>
    <property type="match status" value="1"/>
</dbReference>
<dbReference type="PANTHER" id="PTHR12308">
    <property type="entry name" value="ANOCTAMIN"/>
    <property type="match status" value="1"/>
</dbReference>
<evidence type="ECO:0000313" key="13">
    <source>
        <dbReference type="WBParaSite" id="PSAMB.scaffold1639size29155.g14144.t1"/>
    </source>
</evidence>
<comment type="caution">
    <text evidence="8">Lacks conserved residue(s) required for the propagation of feature annotation.</text>
</comment>
<keyword evidence="3" id="KW-1003">Cell membrane</keyword>
<reference evidence="13" key="1">
    <citation type="submission" date="2022-11" db="UniProtKB">
        <authorList>
            <consortium name="WormBaseParasite"/>
        </authorList>
    </citation>
    <scope>IDENTIFICATION</scope>
</reference>
<dbReference type="InterPro" id="IPR049452">
    <property type="entry name" value="Anoctamin_TM"/>
</dbReference>
<name>A0A914VAK8_9BILA</name>
<dbReference type="InterPro" id="IPR007632">
    <property type="entry name" value="Anoctamin"/>
</dbReference>
<evidence type="ECO:0000256" key="6">
    <source>
        <dbReference type="ARBA" id="ARBA00023136"/>
    </source>
</evidence>
<evidence type="ECO:0000256" key="1">
    <source>
        <dbReference type="ARBA" id="ARBA00004651"/>
    </source>
</evidence>
<sequence>MESMEMKRRYADDAEGDGDQRLLSKNGEIKISIEEGRQTRNCARRSDQKCFFADGVRRIDYVLAYELDDDEMSMDESESQEAKPETKIQSRRSYFQKMLEIQGMQLEIVNAELSNTRFVLVHAPWAVLAKQAEYLRIKMPIRENDIGNYEKGCVESILQSINTFKIEEKYEIEEPDYFTALFSVERADQFIMPDDDREKFFATAQRGRMVHDLLIRTAFDPHRKDHFGIGRLLANGTYTAAYPLHEGDVISSSERKKRVKKRSKDTNVEQNDRQLLYDIWARAARFYKYQPKSLIKKYFGARVGLYFAWLGYYTKVLFPAAVIGFLSFVYGTLSLSTDTISNELCNATGAGSIIMCPNCDKLCTFWHLYDSCTYSKLTHVFDNVSTMLFAIFMSVWATLFLEGWKRYHAEIAWEWDLMDYEIEEETIRPEFQLRVSGKCVNPVTQEEEPYLPFYQKATRHFISGVTVVFGLLLVLAFVFGAIVYRVIVLYVLHASDDEFAKTNAPILTGVTAAIINLIVILILSSGYRWLARVLTNWECPRTQTEWDNGYTLKVFLFEFVNCYSSLFYIAFIKGKFSGVPGSEEDDREQGRYRIFGYRPESCDPAGCMVELVIELAVISVGRQFFESFLEIIVPVLCNVFRNIKHHLPGTAKMRKRWRAAHARQSRRETDRTISRWERDYYLNTVVDHFLFDEYLEMVLQFGFVTLFVAAFPLAPLFALLSNLIEIRLDAYKFLVVNQRPMPARAENLGAWAPILDGISKLAVLTNACIIAFTSEFVPKVLYFLTTGNGSYENYINNSLSYYNASKLDVEGDTKFGNVTVCRFRDYRKPSCSLRAELAELSGVVDCDDQYGFSLEWWHIFAARVVFVLVFEHLVFLIKGFVAYMIPDIPTHIFIKMQREQYVARQARREYELRQKSGQSDHDGAQPASAYDASAENMKSTQNRADADMALAAAGAKQKYAAFRGREQEYIQRLPTGQP</sequence>
<evidence type="ECO:0000256" key="9">
    <source>
        <dbReference type="SAM" id="MobiDB-lite"/>
    </source>
</evidence>
<evidence type="ECO:0000259" key="10">
    <source>
        <dbReference type="Pfam" id="PF04547"/>
    </source>
</evidence>
<comment type="subcellular location">
    <subcellularLocation>
        <location evidence="1">Cell membrane</location>
        <topology evidence="1">Multi-pass membrane protein</topology>
    </subcellularLocation>
    <subcellularLocation>
        <location evidence="8">Membrane</location>
        <topology evidence="8">Multi-pass membrane protein</topology>
    </subcellularLocation>
</comment>
<feature type="transmembrane region" description="Helical" evidence="8">
    <location>
        <begin position="697"/>
        <end position="720"/>
    </location>
</feature>
<dbReference type="GO" id="GO:0005886">
    <property type="term" value="C:plasma membrane"/>
    <property type="evidence" value="ECO:0007669"/>
    <property type="project" value="UniProtKB-SubCell"/>
</dbReference>
<evidence type="ECO:0000256" key="3">
    <source>
        <dbReference type="ARBA" id="ARBA00022475"/>
    </source>
</evidence>
<feature type="region of interest" description="Disordered" evidence="9">
    <location>
        <begin position="1"/>
        <end position="25"/>
    </location>
</feature>
<feature type="transmembrane region" description="Helical" evidence="8">
    <location>
        <begin position="303"/>
        <end position="330"/>
    </location>
</feature>
<feature type="transmembrane region" description="Helical" evidence="8">
    <location>
        <begin position="461"/>
        <end position="484"/>
    </location>
</feature>
<proteinExistence type="inferred from homology"/>
<dbReference type="AlphaFoldDB" id="A0A914VAK8"/>
<evidence type="ECO:0000259" key="11">
    <source>
        <dbReference type="Pfam" id="PF16178"/>
    </source>
</evidence>
<dbReference type="GO" id="GO:0005254">
    <property type="term" value="F:chloride channel activity"/>
    <property type="evidence" value="ECO:0007669"/>
    <property type="project" value="TreeGrafter"/>
</dbReference>
<evidence type="ECO:0000256" key="7">
    <source>
        <dbReference type="ARBA" id="ARBA00023180"/>
    </source>
</evidence>
<keyword evidence="4 8" id="KW-0812">Transmembrane</keyword>
<feature type="transmembrane region" description="Helical" evidence="8">
    <location>
        <begin position="860"/>
        <end position="885"/>
    </location>
</feature>
<evidence type="ECO:0000256" key="8">
    <source>
        <dbReference type="RuleBase" id="RU280814"/>
    </source>
</evidence>
<dbReference type="InterPro" id="IPR032394">
    <property type="entry name" value="Anoct_dimer"/>
</dbReference>
<feature type="transmembrane region" description="Helical" evidence="8">
    <location>
        <begin position="384"/>
        <end position="401"/>
    </location>
</feature>
<feature type="transmembrane region" description="Helical" evidence="8">
    <location>
        <begin position="550"/>
        <end position="571"/>
    </location>
</feature>
<feature type="transmembrane region" description="Helical" evidence="8">
    <location>
        <begin position="504"/>
        <end position="530"/>
    </location>
</feature>
<dbReference type="WBParaSite" id="PSAMB.scaffold1639size29155.g14144.t1">
    <property type="protein sequence ID" value="PSAMB.scaffold1639size29155.g14144.t1"/>
    <property type="gene ID" value="PSAMB.scaffold1639size29155.g14144"/>
</dbReference>
<keyword evidence="12" id="KW-1185">Reference proteome</keyword>
<evidence type="ECO:0000256" key="5">
    <source>
        <dbReference type="ARBA" id="ARBA00022989"/>
    </source>
</evidence>
<dbReference type="GO" id="GO:0046983">
    <property type="term" value="F:protein dimerization activity"/>
    <property type="evidence" value="ECO:0007669"/>
    <property type="project" value="InterPro"/>
</dbReference>
<evidence type="ECO:0000256" key="2">
    <source>
        <dbReference type="ARBA" id="ARBA00009671"/>
    </source>
</evidence>
<keyword evidence="6 8" id="KW-0472">Membrane</keyword>
<feature type="compositionally biased region" description="Basic and acidic residues" evidence="9">
    <location>
        <begin position="912"/>
        <end position="923"/>
    </location>
</feature>
<dbReference type="PANTHER" id="PTHR12308:SF84">
    <property type="entry name" value="ANOCTAMIN"/>
    <property type="match status" value="1"/>
</dbReference>
<keyword evidence="7" id="KW-0325">Glycoprotein</keyword>
<feature type="domain" description="Anoctamin transmembrane" evidence="10">
    <location>
        <begin position="295"/>
        <end position="899"/>
    </location>
</feature>
<keyword evidence="5 8" id="KW-1133">Transmembrane helix</keyword>
<protein>
    <recommendedName>
        <fullName evidence="8">Anoctamin</fullName>
    </recommendedName>
</protein>
<comment type="similarity">
    <text evidence="2 8">Belongs to the anoctamin family.</text>
</comment>
<evidence type="ECO:0000313" key="12">
    <source>
        <dbReference type="Proteomes" id="UP000887566"/>
    </source>
</evidence>
<feature type="region of interest" description="Disordered" evidence="9">
    <location>
        <begin position="912"/>
        <end position="940"/>
    </location>
</feature>
<evidence type="ECO:0000256" key="4">
    <source>
        <dbReference type="ARBA" id="ARBA00022692"/>
    </source>
</evidence>
<dbReference type="Proteomes" id="UP000887566">
    <property type="component" value="Unplaced"/>
</dbReference>